<accession>A0A146G1L0</accession>
<gene>
    <name evidence="2" type="ORF">TSACC_2143</name>
</gene>
<protein>
    <submittedName>
        <fullName evidence="2">Uncharacterized protein</fullName>
    </submittedName>
</protein>
<evidence type="ECO:0000313" key="2">
    <source>
        <dbReference type="EMBL" id="GAT31749.1"/>
    </source>
</evidence>
<dbReference type="Proteomes" id="UP000076023">
    <property type="component" value="Unassembled WGS sequence"/>
</dbReference>
<evidence type="ECO:0000256" key="1">
    <source>
        <dbReference type="SAM" id="Phobius"/>
    </source>
</evidence>
<dbReference type="AlphaFoldDB" id="A0A146G1L0"/>
<dbReference type="EMBL" id="BDCO01000002">
    <property type="protein sequence ID" value="GAT31749.1"/>
    <property type="molecule type" value="Genomic_DNA"/>
</dbReference>
<keyword evidence="1" id="KW-1133">Transmembrane helix</keyword>
<dbReference type="STRING" id="690879.TSACC_2143"/>
<keyword evidence="3" id="KW-1185">Reference proteome</keyword>
<organism evidence="2 3">
    <name type="scientific">Terrimicrobium sacchariphilum</name>
    <dbReference type="NCBI Taxonomy" id="690879"/>
    <lineage>
        <taxon>Bacteria</taxon>
        <taxon>Pseudomonadati</taxon>
        <taxon>Verrucomicrobiota</taxon>
        <taxon>Terrimicrobiia</taxon>
        <taxon>Terrimicrobiales</taxon>
        <taxon>Terrimicrobiaceae</taxon>
        <taxon>Terrimicrobium</taxon>
    </lineage>
</organism>
<name>A0A146G1L0_TERSA</name>
<keyword evidence="1" id="KW-0472">Membrane</keyword>
<comment type="caution">
    <text evidence="2">The sequence shown here is derived from an EMBL/GenBank/DDBJ whole genome shotgun (WGS) entry which is preliminary data.</text>
</comment>
<dbReference type="InParanoid" id="A0A146G1L0"/>
<keyword evidence="1" id="KW-0812">Transmembrane</keyword>
<feature type="transmembrane region" description="Helical" evidence="1">
    <location>
        <begin position="27"/>
        <end position="46"/>
    </location>
</feature>
<sequence length="49" mass="5528">MVGRWLVAVRVIWKYFARPVAPFHTHFFNMALGVWLGICNLANLLGSGP</sequence>
<reference evidence="3" key="1">
    <citation type="journal article" date="2017" name="Genome Announc.">
        <title>Draft Genome Sequence of Terrimicrobium sacchariphilum NM-5T, a Facultative Anaerobic Soil Bacterium of the Class Spartobacteria.</title>
        <authorList>
            <person name="Qiu Y.L."/>
            <person name="Tourlousse D.M."/>
            <person name="Matsuura N."/>
            <person name="Ohashi A."/>
            <person name="Sekiguchi Y."/>
        </authorList>
    </citation>
    <scope>NUCLEOTIDE SEQUENCE [LARGE SCALE GENOMIC DNA]</scope>
    <source>
        <strain evidence="3">NM-5</strain>
    </source>
</reference>
<evidence type="ECO:0000313" key="3">
    <source>
        <dbReference type="Proteomes" id="UP000076023"/>
    </source>
</evidence>
<proteinExistence type="predicted"/>